<accession>A0A5S4YEV5</accession>
<organism evidence="4 5">
    <name type="scientific">Bradyrhizobium hipponense</name>
    <dbReference type="NCBI Taxonomy" id="2605638"/>
    <lineage>
        <taxon>Bacteria</taxon>
        <taxon>Pseudomonadati</taxon>
        <taxon>Pseudomonadota</taxon>
        <taxon>Alphaproteobacteria</taxon>
        <taxon>Hyphomicrobiales</taxon>
        <taxon>Nitrobacteraceae</taxon>
        <taxon>Bradyrhizobium</taxon>
    </lineage>
</organism>
<name>A0A5S4YEV5_9BRAD</name>
<dbReference type="Proteomes" id="UP000324797">
    <property type="component" value="Unassembled WGS sequence"/>
</dbReference>
<protein>
    <submittedName>
        <fullName evidence="4">Uncharacterized protein</fullName>
    </submittedName>
</protein>
<reference evidence="4 5" key="1">
    <citation type="submission" date="2019-08" db="EMBL/GenBank/DDBJ databases">
        <title>Bradyrhizobium hipponensis sp. nov., a rhizobium isolated from a Lupinus angustifolius root nodule in Tunisia.</title>
        <authorList>
            <person name="Off K."/>
            <person name="Rejili M."/>
            <person name="Mars M."/>
            <person name="Brachmann A."/>
            <person name="Marin M."/>
        </authorList>
    </citation>
    <scope>NUCLEOTIDE SEQUENCE [LARGE SCALE GENOMIC DNA]</scope>
    <source>
        <strain evidence="5">aSej3</strain>
    </source>
</reference>
<evidence type="ECO:0000256" key="1">
    <source>
        <dbReference type="ARBA" id="ARBA00004613"/>
    </source>
</evidence>
<proteinExistence type="predicted"/>
<dbReference type="GO" id="GO:0004860">
    <property type="term" value="F:protein kinase inhibitor activity"/>
    <property type="evidence" value="ECO:0007669"/>
    <property type="project" value="InterPro"/>
</dbReference>
<dbReference type="EMBL" id="VSTH01000132">
    <property type="protein sequence ID" value="TYO62512.1"/>
    <property type="molecule type" value="Genomic_DNA"/>
</dbReference>
<gene>
    <name evidence="4" type="ORF">FXV83_32495</name>
</gene>
<keyword evidence="3" id="KW-0027">Amidation</keyword>
<keyword evidence="5" id="KW-1185">Reference proteome</keyword>
<keyword evidence="2" id="KW-0964">Secreted</keyword>
<evidence type="ECO:0000256" key="2">
    <source>
        <dbReference type="ARBA" id="ARBA00022525"/>
    </source>
</evidence>
<evidence type="ECO:0000313" key="5">
    <source>
        <dbReference type="Proteomes" id="UP000324797"/>
    </source>
</evidence>
<evidence type="ECO:0000256" key="3">
    <source>
        <dbReference type="ARBA" id="ARBA00022815"/>
    </source>
</evidence>
<comment type="subcellular location">
    <subcellularLocation>
        <location evidence="1">Secreted</location>
    </subcellularLocation>
</comment>
<dbReference type="InterPro" id="IPR002116">
    <property type="entry name" value="Melittin/Api_allergen"/>
</dbReference>
<dbReference type="Pfam" id="PF01372">
    <property type="entry name" value="Melittin"/>
    <property type="match status" value="1"/>
</dbReference>
<dbReference type="AlphaFoldDB" id="A0A5S4YEV5"/>
<comment type="caution">
    <text evidence="4">The sequence shown here is derived from an EMBL/GenBank/DDBJ whole genome shotgun (WGS) entry which is preliminary data.</text>
</comment>
<sequence>MSDVPALVTTTGLPALITWVDWAV</sequence>
<dbReference type="GO" id="GO:0005576">
    <property type="term" value="C:extracellular region"/>
    <property type="evidence" value="ECO:0007669"/>
    <property type="project" value="UniProtKB-SubCell"/>
</dbReference>
<evidence type="ECO:0000313" key="4">
    <source>
        <dbReference type="EMBL" id="TYO62512.1"/>
    </source>
</evidence>